<keyword evidence="2 7" id="KW-0949">S-adenosyl-L-methionine</keyword>
<dbReference type="Gene3D" id="3.20.20.70">
    <property type="entry name" value="Aldolase class I"/>
    <property type="match status" value="1"/>
</dbReference>
<dbReference type="GO" id="GO:0044272">
    <property type="term" value="P:sulfur compound biosynthetic process"/>
    <property type="evidence" value="ECO:0007669"/>
    <property type="project" value="UniProtKB-ARBA"/>
</dbReference>
<dbReference type="PANTHER" id="PTHR43726">
    <property type="entry name" value="3-METHYLORNITHINE SYNTHASE"/>
    <property type="match status" value="1"/>
</dbReference>
<dbReference type="PIRSF" id="PIRSF004762">
    <property type="entry name" value="CHP00423"/>
    <property type="match status" value="1"/>
</dbReference>
<evidence type="ECO:0000256" key="6">
    <source>
        <dbReference type="ARBA" id="ARBA00034078"/>
    </source>
</evidence>
<accession>F3QSH3</accession>
<dbReference type="eggNOG" id="COG0502">
    <property type="taxonomic scope" value="Bacteria"/>
</dbReference>
<dbReference type="Proteomes" id="UP000005546">
    <property type="component" value="Unassembled WGS sequence"/>
</dbReference>
<dbReference type="InterPro" id="IPR034422">
    <property type="entry name" value="HydE/PylB-like"/>
</dbReference>
<dbReference type="HOGENOM" id="CLU_033172_0_1_10"/>
<dbReference type="PROSITE" id="PS51918">
    <property type="entry name" value="RADICAL_SAM"/>
    <property type="match status" value="1"/>
</dbReference>
<dbReference type="OrthoDB" id="9775764at2"/>
<dbReference type="SFLD" id="SFLDS00029">
    <property type="entry name" value="Radical_SAM"/>
    <property type="match status" value="1"/>
</dbReference>
<dbReference type="EMBL" id="AFBR01000028">
    <property type="protein sequence ID" value="EGG55260.1"/>
    <property type="molecule type" value="Genomic_DNA"/>
</dbReference>
<evidence type="ECO:0000259" key="9">
    <source>
        <dbReference type="PROSITE" id="PS51918"/>
    </source>
</evidence>
<protein>
    <submittedName>
        <fullName evidence="10">Iron-only hydrogenase maturation rSAM protein HydE</fullName>
    </submittedName>
</protein>
<keyword evidence="5 7" id="KW-0411">Iron-sulfur</keyword>
<dbReference type="InterPro" id="IPR006638">
    <property type="entry name" value="Elp3/MiaA/NifB-like_rSAM"/>
</dbReference>
<dbReference type="NCBIfam" id="TIGR03956">
    <property type="entry name" value="rSAM_HydE"/>
    <property type="match status" value="1"/>
</dbReference>
<gene>
    <name evidence="10" type="ORF">HMPREF9442_01132</name>
</gene>
<feature type="binding site" evidence="7">
    <location>
        <position position="94"/>
    </location>
    <ligand>
        <name>[4Fe-4S] cluster</name>
        <dbReference type="ChEBI" id="CHEBI:49883"/>
        <note>4Fe-4S-S-AdoMet</note>
    </ligand>
</feature>
<dbReference type="InterPro" id="IPR007197">
    <property type="entry name" value="rSAM"/>
</dbReference>
<dbReference type="GO" id="GO:0046872">
    <property type="term" value="F:metal ion binding"/>
    <property type="evidence" value="ECO:0007669"/>
    <property type="project" value="UniProtKB-KW"/>
</dbReference>
<evidence type="ECO:0000256" key="1">
    <source>
        <dbReference type="ARBA" id="ARBA00022485"/>
    </source>
</evidence>
<dbReference type="SMART" id="SM00729">
    <property type="entry name" value="Elp3"/>
    <property type="match status" value="1"/>
</dbReference>
<dbReference type="GO" id="GO:0016740">
    <property type="term" value="F:transferase activity"/>
    <property type="evidence" value="ECO:0007669"/>
    <property type="project" value="TreeGrafter"/>
</dbReference>
<feature type="domain" description="Radical SAM core" evidence="9">
    <location>
        <begin position="80"/>
        <end position="318"/>
    </location>
</feature>
<dbReference type="AlphaFoldDB" id="F3QSH3"/>
<sequence>MIIGQIYEKKGNLLYLCVNFMAECFNNISESSFSALLDVLLVGKSPGREGWRLLLAGLDDGQDASLRAFAAEAARKRFGNGVFIRGLVEISSWCRNNCYYCGLRRSNRFASRYRLSQEQILDCCREGARLGFGTFVLQGGEDTEQDDDWIEDLIGKLRMEFPRHAITLSVGERDGEVYRRWRDAGAGRYLLRHETRNEAHYARLHPREMDGARRRECLRTLKALGYQTGAGMMVGTPGQTWDCLLDDIAFLEELEPEMIGMGPFVPAAHTPFARHPAGSVSLTLRLIALMRLRFPDALIPATTALATLDAHGREAGILAGANVVMPNLSPLAVRGRYSIYDHKASGGSEAAEGLHRLEQDLKKIGYHISYGRGDSPGHEVGK</sequence>
<comment type="caution">
    <text evidence="10">The sequence shown here is derived from an EMBL/GenBank/DDBJ whole genome shotgun (WGS) entry which is preliminary data.</text>
</comment>
<evidence type="ECO:0000256" key="3">
    <source>
        <dbReference type="ARBA" id="ARBA00022723"/>
    </source>
</evidence>
<dbReference type="SFLD" id="SFLDG01280">
    <property type="entry name" value="HydE/PylB-like"/>
    <property type="match status" value="1"/>
</dbReference>
<feature type="binding site" evidence="8">
    <location>
        <position position="214"/>
    </location>
    <ligand>
        <name>S-adenosyl-L-methionine</name>
        <dbReference type="ChEBI" id="CHEBI:59789"/>
    </ligand>
</feature>
<proteinExistence type="predicted"/>
<feature type="binding site" evidence="8">
    <location>
        <position position="194"/>
    </location>
    <ligand>
        <name>S-adenosyl-L-methionine</name>
        <dbReference type="ChEBI" id="CHEBI:59789"/>
    </ligand>
</feature>
<dbReference type="InterPro" id="IPR013785">
    <property type="entry name" value="Aldolase_TIM"/>
</dbReference>
<keyword evidence="11" id="KW-1185">Reference proteome</keyword>
<dbReference type="PANTHER" id="PTHR43726:SF1">
    <property type="entry name" value="BIOTIN SYNTHASE"/>
    <property type="match status" value="1"/>
</dbReference>
<feature type="binding site" evidence="7">
    <location>
        <position position="98"/>
    </location>
    <ligand>
        <name>[4Fe-4S] cluster</name>
        <dbReference type="ChEBI" id="CHEBI:49883"/>
        <note>4Fe-4S-S-AdoMet</note>
    </ligand>
</feature>
<feature type="binding site" evidence="8">
    <location>
        <position position="169"/>
    </location>
    <ligand>
        <name>(3R)-3-methyl-D-ornithine</name>
        <dbReference type="ChEBI" id="CHEBI:64642"/>
    </ligand>
</feature>
<dbReference type="InterPro" id="IPR058240">
    <property type="entry name" value="rSAM_sf"/>
</dbReference>
<evidence type="ECO:0000256" key="5">
    <source>
        <dbReference type="ARBA" id="ARBA00023014"/>
    </source>
</evidence>
<reference evidence="10 11" key="1">
    <citation type="submission" date="2011-02" db="EMBL/GenBank/DDBJ databases">
        <authorList>
            <person name="Weinstock G."/>
            <person name="Sodergren E."/>
            <person name="Clifton S."/>
            <person name="Fulton L."/>
            <person name="Fulton B."/>
            <person name="Courtney L."/>
            <person name="Fronick C."/>
            <person name="Harrison M."/>
            <person name="Strong C."/>
            <person name="Farmer C."/>
            <person name="Delahaunty K."/>
            <person name="Markovic C."/>
            <person name="Hall O."/>
            <person name="Minx P."/>
            <person name="Tomlinson C."/>
            <person name="Mitreva M."/>
            <person name="Hou S."/>
            <person name="Chen J."/>
            <person name="Wollam A."/>
            <person name="Pepin K.H."/>
            <person name="Johnson M."/>
            <person name="Bhonagiri V."/>
            <person name="Zhang X."/>
            <person name="Suruliraj S."/>
            <person name="Warren W."/>
            <person name="Chinwalla A."/>
            <person name="Mardis E.R."/>
            <person name="Wilson R.K."/>
        </authorList>
    </citation>
    <scope>NUCLEOTIDE SEQUENCE [LARGE SCALE GENOMIC DNA]</scope>
    <source>
        <strain evidence="10 11">YIT 11841</strain>
    </source>
</reference>
<dbReference type="InterPro" id="IPR010722">
    <property type="entry name" value="BATS_dom"/>
</dbReference>
<dbReference type="GO" id="GO:0042364">
    <property type="term" value="P:water-soluble vitamin biosynthetic process"/>
    <property type="evidence" value="ECO:0007669"/>
    <property type="project" value="UniProtKB-ARBA"/>
</dbReference>
<evidence type="ECO:0000313" key="11">
    <source>
        <dbReference type="Proteomes" id="UP000005546"/>
    </source>
</evidence>
<dbReference type="SFLD" id="SFLDG01060">
    <property type="entry name" value="BATS_domain_containing"/>
    <property type="match status" value="1"/>
</dbReference>
<dbReference type="GO" id="GO:0051539">
    <property type="term" value="F:4 iron, 4 sulfur cluster binding"/>
    <property type="evidence" value="ECO:0007669"/>
    <property type="project" value="UniProtKB-KW"/>
</dbReference>
<dbReference type="SFLD" id="SFLDF00348">
    <property type="entry name" value="FeFe_hydrogenase_maturase_(Hyd"/>
    <property type="match status" value="1"/>
</dbReference>
<dbReference type="SUPFAM" id="SSF102114">
    <property type="entry name" value="Radical SAM enzymes"/>
    <property type="match status" value="1"/>
</dbReference>
<evidence type="ECO:0000256" key="2">
    <source>
        <dbReference type="ARBA" id="ARBA00022691"/>
    </source>
</evidence>
<dbReference type="Pfam" id="PF04055">
    <property type="entry name" value="Radical_SAM"/>
    <property type="match status" value="1"/>
</dbReference>
<comment type="cofactor">
    <cofactor evidence="7">
        <name>[4Fe-4S] cluster</name>
        <dbReference type="ChEBI" id="CHEBI:49883"/>
    </cofactor>
    <text evidence="7">Binds 1 [4Fe-4S] cluster. The cluster is coordinated with 3 cysteines and an exchangeable S-adenosyl-L-methionine.</text>
</comment>
<evidence type="ECO:0000313" key="10">
    <source>
        <dbReference type="EMBL" id="EGG55260.1"/>
    </source>
</evidence>
<dbReference type="SMART" id="SM00876">
    <property type="entry name" value="BATS"/>
    <property type="match status" value="1"/>
</dbReference>
<keyword evidence="4 7" id="KW-0408">Iron</keyword>
<name>F3QSH3_9BACT</name>
<keyword evidence="1 7" id="KW-0004">4Fe-4S</keyword>
<evidence type="ECO:0000256" key="7">
    <source>
        <dbReference type="PIRSR" id="PIRSR004762-1"/>
    </source>
</evidence>
<dbReference type="CDD" id="cd01335">
    <property type="entry name" value="Radical_SAM"/>
    <property type="match status" value="1"/>
</dbReference>
<evidence type="ECO:0000256" key="4">
    <source>
        <dbReference type="ARBA" id="ARBA00023004"/>
    </source>
</evidence>
<dbReference type="STRING" id="762982.HMPREF9442_01132"/>
<organism evidence="10 11">
    <name type="scientific">Paraprevotella xylaniphila YIT 11841</name>
    <dbReference type="NCBI Taxonomy" id="762982"/>
    <lineage>
        <taxon>Bacteria</taxon>
        <taxon>Pseudomonadati</taxon>
        <taxon>Bacteroidota</taxon>
        <taxon>Bacteroidia</taxon>
        <taxon>Bacteroidales</taxon>
        <taxon>Prevotellaceae</taxon>
        <taxon>Paraprevotella</taxon>
    </lineage>
</organism>
<comment type="cofactor">
    <cofactor evidence="6">
        <name>[2Fe-2S] cluster</name>
        <dbReference type="ChEBI" id="CHEBI:190135"/>
    </cofactor>
</comment>
<dbReference type="InterPro" id="IPR024021">
    <property type="entry name" value="FeFe-hyd_HydE_rSAM"/>
</dbReference>
<keyword evidence="3" id="KW-0479">Metal-binding</keyword>
<feature type="binding site" evidence="7">
    <location>
        <position position="101"/>
    </location>
    <ligand>
        <name>[4Fe-4S] cluster</name>
        <dbReference type="ChEBI" id="CHEBI:49883"/>
        <note>4Fe-4S-S-AdoMet</note>
    </ligand>
</feature>
<dbReference type="SFLD" id="SFLDG01082">
    <property type="entry name" value="B12-binding_domain_containing"/>
    <property type="match status" value="1"/>
</dbReference>
<evidence type="ECO:0000256" key="8">
    <source>
        <dbReference type="PIRSR" id="PIRSR004762-2"/>
    </source>
</evidence>